<organism evidence="1 2">
    <name type="scientific">Escallonia rubra</name>
    <dbReference type="NCBI Taxonomy" id="112253"/>
    <lineage>
        <taxon>Eukaryota</taxon>
        <taxon>Viridiplantae</taxon>
        <taxon>Streptophyta</taxon>
        <taxon>Embryophyta</taxon>
        <taxon>Tracheophyta</taxon>
        <taxon>Spermatophyta</taxon>
        <taxon>Magnoliopsida</taxon>
        <taxon>eudicotyledons</taxon>
        <taxon>Gunneridae</taxon>
        <taxon>Pentapetalae</taxon>
        <taxon>asterids</taxon>
        <taxon>campanulids</taxon>
        <taxon>Escalloniales</taxon>
        <taxon>Escalloniaceae</taxon>
        <taxon>Escallonia</taxon>
    </lineage>
</organism>
<evidence type="ECO:0000313" key="2">
    <source>
        <dbReference type="Proteomes" id="UP001187471"/>
    </source>
</evidence>
<evidence type="ECO:0000313" key="1">
    <source>
        <dbReference type="EMBL" id="KAK2984283.1"/>
    </source>
</evidence>
<accession>A0AA88UJN6</accession>
<dbReference type="AlphaFoldDB" id="A0AA88UJN6"/>
<comment type="caution">
    <text evidence="1">The sequence shown here is derived from an EMBL/GenBank/DDBJ whole genome shotgun (WGS) entry which is preliminary data.</text>
</comment>
<dbReference type="EMBL" id="JAVXUO010001250">
    <property type="protein sequence ID" value="KAK2984283.1"/>
    <property type="molecule type" value="Genomic_DNA"/>
</dbReference>
<name>A0AA88UJN6_9ASTE</name>
<reference evidence="1" key="1">
    <citation type="submission" date="2022-12" db="EMBL/GenBank/DDBJ databases">
        <title>Draft genome assemblies for two species of Escallonia (Escalloniales).</title>
        <authorList>
            <person name="Chanderbali A."/>
            <person name="Dervinis C."/>
            <person name="Anghel I."/>
            <person name="Soltis D."/>
            <person name="Soltis P."/>
            <person name="Zapata F."/>
        </authorList>
    </citation>
    <scope>NUCLEOTIDE SEQUENCE</scope>
    <source>
        <strain evidence="1">UCBG92.1500</strain>
        <tissue evidence="1">Leaf</tissue>
    </source>
</reference>
<sequence>MAKKIVALDGIGDVYHIGTYQAPQSRRIIEDTNQVLLPTKLGFVKKQIHIINSLKHDQAVYLLSKKTCETLRTTLFVEKHTLTVDEVTATFFETDSLKDAGGSSHADGLVVTADQNQIQGATRIGNEKK</sequence>
<gene>
    <name evidence="1" type="ORF">RJ640_003842</name>
</gene>
<keyword evidence="2" id="KW-1185">Reference proteome</keyword>
<protein>
    <submittedName>
        <fullName evidence="1">Uncharacterized protein</fullName>
    </submittedName>
</protein>
<dbReference type="Proteomes" id="UP001187471">
    <property type="component" value="Unassembled WGS sequence"/>
</dbReference>
<proteinExistence type="predicted"/>